<dbReference type="Pfam" id="PF16036">
    <property type="entry name" value="Chalcone_3"/>
    <property type="match status" value="1"/>
</dbReference>
<dbReference type="EMBL" id="CP000606">
    <property type="protein sequence ID" value="ABO23184.1"/>
    <property type="molecule type" value="Genomic_DNA"/>
</dbReference>
<dbReference type="KEGG" id="slo:Shew_1315"/>
<keyword evidence="1" id="KW-0732">Signal</keyword>
<dbReference type="InterPro" id="IPR016088">
    <property type="entry name" value="Chalcone_isomerase_3-sand"/>
</dbReference>
<dbReference type="OrthoDB" id="270742at2"/>
<feature type="signal peptide" evidence="1">
    <location>
        <begin position="1"/>
        <end position="25"/>
    </location>
</feature>
<dbReference type="RefSeq" id="WP_011865116.1">
    <property type="nucleotide sequence ID" value="NC_009092.1"/>
</dbReference>
<proteinExistence type="predicted"/>
<dbReference type="eggNOG" id="ENOG502ZD7C">
    <property type="taxonomic scope" value="Bacteria"/>
</dbReference>
<feature type="chain" id="PRO_5002657579" description="Chalcone isomerase domain-containing protein" evidence="1">
    <location>
        <begin position="26"/>
        <end position="190"/>
    </location>
</feature>
<evidence type="ECO:0000313" key="3">
    <source>
        <dbReference type="EMBL" id="ABO23184.1"/>
    </source>
</evidence>
<protein>
    <recommendedName>
        <fullName evidence="2">Chalcone isomerase domain-containing protein</fullName>
    </recommendedName>
</protein>
<name>A3QCI6_SHELP</name>
<dbReference type="Gene3D" id="3.50.70.10">
    <property type="match status" value="1"/>
</dbReference>
<feature type="domain" description="Chalcone isomerase" evidence="2">
    <location>
        <begin position="25"/>
        <end position="189"/>
    </location>
</feature>
<keyword evidence="4" id="KW-1185">Reference proteome</keyword>
<dbReference type="AlphaFoldDB" id="A3QCI6"/>
<organism evidence="3 4">
    <name type="scientific">Shewanella loihica (strain ATCC BAA-1088 / PV-4)</name>
    <dbReference type="NCBI Taxonomy" id="323850"/>
    <lineage>
        <taxon>Bacteria</taxon>
        <taxon>Pseudomonadati</taxon>
        <taxon>Pseudomonadota</taxon>
        <taxon>Gammaproteobacteria</taxon>
        <taxon>Alteromonadales</taxon>
        <taxon>Shewanellaceae</taxon>
        <taxon>Shewanella</taxon>
    </lineage>
</organism>
<dbReference type="InterPro" id="IPR036298">
    <property type="entry name" value="Chalcone_isomerase_sf"/>
</dbReference>
<dbReference type="SUPFAM" id="SSF54626">
    <property type="entry name" value="Chalcone isomerase"/>
    <property type="match status" value="1"/>
</dbReference>
<reference evidence="3 4" key="1">
    <citation type="submission" date="2007-03" db="EMBL/GenBank/DDBJ databases">
        <title>Complete sequence of Shewanella loihica PV-4.</title>
        <authorList>
            <consortium name="US DOE Joint Genome Institute"/>
            <person name="Copeland A."/>
            <person name="Lucas S."/>
            <person name="Lapidus A."/>
            <person name="Barry K."/>
            <person name="Detter J.C."/>
            <person name="Glavina del Rio T."/>
            <person name="Hammon N."/>
            <person name="Israni S."/>
            <person name="Dalin E."/>
            <person name="Tice H."/>
            <person name="Pitluck S."/>
            <person name="Chain P."/>
            <person name="Malfatti S."/>
            <person name="Shin M."/>
            <person name="Vergez L."/>
            <person name="Schmutz J."/>
            <person name="Larimer F."/>
            <person name="Land M."/>
            <person name="Hauser L."/>
            <person name="Kyrpides N."/>
            <person name="Mikhailova N."/>
            <person name="Romine M.F."/>
            <person name="Serres G."/>
            <person name="Fredrickson J."/>
            <person name="Tiedje J."/>
            <person name="Richardson P."/>
        </authorList>
    </citation>
    <scope>NUCLEOTIDE SEQUENCE [LARGE SCALE GENOMIC DNA]</scope>
    <source>
        <strain evidence="4">ATCC BAA-1088 / PV-4</strain>
    </source>
</reference>
<dbReference type="STRING" id="323850.Shew_1315"/>
<sequence precursor="true">MKSLLRQLLLISAVTSAMLSAPLAAKTLADVSLADEIILSEQALQLNGAGIRSKFFMDLYVGSLYTPSPSQTLDSVLNAPRVAIRLNIVSGMITSEKMQDAIIEGFDDATDGKPQAIQPQIDAFMALFSAPIAEGDQFTLEAVKELGVTAYKNGEKQATVEGETFRKALLKIWLGDKPAQKSLKKAMLGD</sequence>
<dbReference type="HOGENOM" id="CLU_102167_0_0_6"/>
<evidence type="ECO:0000256" key="1">
    <source>
        <dbReference type="SAM" id="SignalP"/>
    </source>
</evidence>
<dbReference type="InterPro" id="IPR016087">
    <property type="entry name" value="Chalcone_isomerase"/>
</dbReference>
<accession>A3QCI6</accession>
<evidence type="ECO:0000259" key="2">
    <source>
        <dbReference type="Pfam" id="PF16036"/>
    </source>
</evidence>
<gene>
    <name evidence="3" type="ordered locus">Shew_1315</name>
</gene>
<dbReference type="Proteomes" id="UP000001558">
    <property type="component" value="Chromosome"/>
</dbReference>
<evidence type="ECO:0000313" key="4">
    <source>
        <dbReference type="Proteomes" id="UP000001558"/>
    </source>
</evidence>
<dbReference type="GO" id="GO:0016872">
    <property type="term" value="F:intramolecular lyase activity"/>
    <property type="evidence" value="ECO:0007669"/>
    <property type="project" value="InterPro"/>
</dbReference>